<dbReference type="VEuPathDB" id="TriTrypDB:Lsey_0009_0300"/>
<dbReference type="Gene3D" id="3.30.70.330">
    <property type="match status" value="2"/>
</dbReference>
<dbReference type="PANTHER" id="PTHR24012">
    <property type="entry name" value="RNA BINDING PROTEIN"/>
    <property type="match status" value="1"/>
</dbReference>
<evidence type="ECO:0000313" key="6">
    <source>
        <dbReference type="EMBL" id="KPI90181.1"/>
    </source>
</evidence>
<dbReference type="InterPro" id="IPR000504">
    <property type="entry name" value="RRM_dom"/>
</dbReference>
<dbReference type="InterPro" id="IPR012677">
    <property type="entry name" value="Nucleotide-bd_a/b_plait_sf"/>
</dbReference>
<gene>
    <name evidence="6" type="ORF">ABL78_0699</name>
</gene>
<feature type="region of interest" description="Disordered" evidence="4">
    <location>
        <begin position="173"/>
        <end position="254"/>
    </location>
</feature>
<dbReference type="OrthoDB" id="272703at2759"/>
<organism evidence="6 7">
    <name type="scientific">Leptomonas seymouri</name>
    <dbReference type="NCBI Taxonomy" id="5684"/>
    <lineage>
        <taxon>Eukaryota</taxon>
        <taxon>Discoba</taxon>
        <taxon>Euglenozoa</taxon>
        <taxon>Kinetoplastea</taxon>
        <taxon>Metakinetoplastina</taxon>
        <taxon>Trypanosomatida</taxon>
        <taxon>Trypanosomatidae</taxon>
        <taxon>Leishmaniinae</taxon>
        <taxon>Leptomonas</taxon>
    </lineage>
</organism>
<evidence type="ECO:0000256" key="3">
    <source>
        <dbReference type="PROSITE-ProRule" id="PRU00176"/>
    </source>
</evidence>
<dbReference type="Proteomes" id="UP000038009">
    <property type="component" value="Unassembled WGS sequence"/>
</dbReference>
<accession>A0A0N1I1Q0</accession>
<evidence type="ECO:0000256" key="4">
    <source>
        <dbReference type="SAM" id="MobiDB-lite"/>
    </source>
</evidence>
<protein>
    <submittedName>
        <fullName evidence="6">Putative RNA-binding protein</fullName>
    </submittedName>
</protein>
<dbReference type="FunFam" id="3.30.70.330:FF:001043">
    <property type="entry name" value="RNA-binding protein, putative"/>
    <property type="match status" value="1"/>
</dbReference>
<sequence length="471" mass="50637">MSLQNLFVAKLPRNMTDADLLNIFSEFHPSSAKIMLDASTGKSKGFGFVLFEEEGSGEKAYKALNRKMTRACGHNFTLVIYPSNHDGKIFSEETTALYIRNIPITVGQDRVERFLRTFGNLTYFAMREDHYGSPVWVIYAEYETVEEAKNALTKLHGNNTYFHGSAPILAKFEDSDDAKRERRRRREGAQGHVPSSGCIFPPPHDHHEGGSSLHTNPSAGLANEAGTAPRSHCHPFENSKPSLPETVSQHLPSPAGSAAVANLVHTPSPPSYVASVGDLPATQPPAQPRAFSMPQQLLQPTPGYCYTLAESGQQIFIPASSFSTPVSSFNYSPAAQSAPPVQRMGVIPTSAKPNYSLLNPESNNAVVLMEGGLQYVVAPDVMNLNHEKLSASSGVPTMMLSASQPKSLSQAASNNVSCMGGSCNVIPSSPSAPLNFYPQSNISVSPPSFKVTQASCSAGSAPMVFVPYNAS</sequence>
<dbReference type="AlphaFoldDB" id="A0A0N1I1Q0"/>
<dbReference type="InterPro" id="IPR035979">
    <property type="entry name" value="RBD_domain_sf"/>
</dbReference>
<dbReference type="SMART" id="SM00360">
    <property type="entry name" value="RRM"/>
    <property type="match status" value="2"/>
</dbReference>
<dbReference type="CDD" id="cd00590">
    <property type="entry name" value="RRM_SF"/>
    <property type="match status" value="1"/>
</dbReference>
<evidence type="ECO:0000256" key="1">
    <source>
        <dbReference type="ARBA" id="ARBA00022737"/>
    </source>
</evidence>
<proteinExistence type="predicted"/>
<dbReference type="PROSITE" id="PS50102">
    <property type="entry name" value="RRM"/>
    <property type="match status" value="2"/>
</dbReference>
<keyword evidence="7" id="KW-1185">Reference proteome</keyword>
<dbReference type="SUPFAM" id="SSF54928">
    <property type="entry name" value="RNA-binding domain, RBD"/>
    <property type="match status" value="1"/>
</dbReference>
<comment type="caution">
    <text evidence="6">The sequence shown here is derived from an EMBL/GenBank/DDBJ whole genome shotgun (WGS) entry which is preliminary data.</text>
</comment>
<feature type="domain" description="RRM" evidence="5">
    <location>
        <begin position="95"/>
        <end position="175"/>
    </location>
</feature>
<feature type="domain" description="RRM" evidence="5">
    <location>
        <begin position="4"/>
        <end position="85"/>
    </location>
</feature>
<dbReference type="OMA" id="YAEYETV"/>
<evidence type="ECO:0000313" key="7">
    <source>
        <dbReference type="Proteomes" id="UP000038009"/>
    </source>
</evidence>
<evidence type="ECO:0000256" key="2">
    <source>
        <dbReference type="ARBA" id="ARBA00022884"/>
    </source>
</evidence>
<dbReference type="EMBL" id="LJSK01000009">
    <property type="protein sequence ID" value="KPI90181.1"/>
    <property type="molecule type" value="Genomic_DNA"/>
</dbReference>
<feature type="compositionally biased region" description="Polar residues" evidence="4">
    <location>
        <begin position="239"/>
        <end position="251"/>
    </location>
</feature>
<dbReference type="GO" id="GO:0003723">
    <property type="term" value="F:RNA binding"/>
    <property type="evidence" value="ECO:0007669"/>
    <property type="project" value="UniProtKB-UniRule"/>
</dbReference>
<reference evidence="6 7" key="1">
    <citation type="journal article" date="2015" name="PLoS Pathog.">
        <title>Leptomonas seymouri: Adaptations to the Dixenous Life Cycle Analyzed by Genome Sequencing, Transcriptome Profiling and Co-infection with Leishmania donovani.</title>
        <authorList>
            <person name="Kraeva N."/>
            <person name="Butenko A."/>
            <person name="Hlavacova J."/>
            <person name="Kostygov A."/>
            <person name="Myskova J."/>
            <person name="Grybchuk D."/>
            <person name="Lestinova T."/>
            <person name="Votypka J."/>
            <person name="Volf P."/>
            <person name="Opperdoes F."/>
            <person name="Flegontov P."/>
            <person name="Lukes J."/>
            <person name="Yurchenko V."/>
        </authorList>
    </citation>
    <scope>NUCLEOTIDE SEQUENCE [LARGE SCALE GENOMIC DNA]</scope>
    <source>
        <strain evidence="6 7">ATCC 30220</strain>
    </source>
</reference>
<name>A0A0N1I1Q0_LEPSE</name>
<dbReference type="Pfam" id="PF00076">
    <property type="entry name" value="RRM_1"/>
    <property type="match status" value="2"/>
</dbReference>
<evidence type="ECO:0000259" key="5">
    <source>
        <dbReference type="PROSITE" id="PS50102"/>
    </source>
</evidence>
<keyword evidence="2 3" id="KW-0694">RNA-binding</keyword>
<keyword evidence="1" id="KW-0677">Repeat</keyword>